<evidence type="ECO:0000256" key="1">
    <source>
        <dbReference type="ARBA" id="ARBA00004141"/>
    </source>
</evidence>
<gene>
    <name evidence="9" type="ORF">VSP0166_LOCUS2487</name>
</gene>
<protein>
    <recommendedName>
        <fullName evidence="10">Aquaporin</fullName>
    </recommendedName>
</protein>
<dbReference type="PANTHER" id="PTHR19139">
    <property type="entry name" value="AQUAPORIN TRANSPORTER"/>
    <property type="match status" value="1"/>
</dbReference>
<feature type="transmembrane region" description="Helical" evidence="8">
    <location>
        <begin position="51"/>
        <end position="72"/>
    </location>
</feature>
<dbReference type="PRINTS" id="PR00783">
    <property type="entry name" value="MINTRINSICP"/>
</dbReference>
<evidence type="ECO:0000256" key="8">
    <source>
        <dbReference type="SAM" id="Phobius"/>
    </source>
</evidence>
<dbReference type="Pfam" id="PF00230">
    <property type="entry name" value="MIP"/>
    <property type="match status" value="1"/>
</dbReference>
<dbReference type="GO" id="GO:0005886">
    <property type="term" value="C:plasma membrane"/>
    <property type="evidence" value="ECO:0007669"/>
    <property type="project" value="TreeGrafter"/>
</dbReference>
<dbReference type="InterPro" id="IPR023271">
    <property type="entry name" value="Aquaporin-like"/>
</dbReference>
<proteinExistence type="inferred from homology"/>
<dbReference type="InterPro" id="IPR034294">
    <property type="entry name" value="Aquaporin_transptr"/>
</dbReference>
<evidence type="ECO:0000256" key="4">
    <source>
        <dbReference type="ARBA" id="ARBA00022989"/>
    </source>
</evidence>
<evidence type="ECO:0000256" key="6">
    <source>
        <dbReference type="RuleBase" id="RU000477"/>
    </source>
</evidence>
<feature type="transmembrane region" description="Helical" evidence="8">
    <location>
        <begin position="20"/>
        <end position="39"/>
    </location>
</feature>
<evidence type="ECO:0000256" key="3">
    <source>
        <dbReference type="ARBA" id="ARBA00022692"/>
    </source>
</evidence>
<evidence type="ECO:0000256" key="7">
    <source>
        <dbReference type="SAM" id="MobiDB-lite"/>
    </source>
</evidence>
<evidence type="ECO:0000313" key="9">
    <source>
        <dbReference type="EMBL" id="CAE2204064.1"/>
    </source>
</evidence>
<comment type="subcellular location">
    <subcellularLocation>
        <location evidence="1">Membrane</location>
        <topology evidence="1">Multi-pass membrane protein</topology>
    </subcellularLocation>
</comment>
<dbReference type="InterPro" id="IPR000425">
    <property type="entry name" value="MIP"/>
</dbReference>
<organism evidence="9">
    <name type="scientific">Vannella robusta</name>
    <dbReference type="NCBI Taxonomy" id="1487602"/>
    <lineage>
        <taxon>Eukaryota</taxon>
        <taxon>Amoebozoa</taxon>
        <taxon>Discosea</taxon>
        <taxon>Flabellinia</taxon>
        <taxon>Vannellidae</taxon>
        <taxon>Vannella</taxon>
    </lineage>
</organism>
<sequence>MFGDDIANLGMTAPSTTNELAFGAEILITFILLTVILSTTEKAEILGPQSALAVGSVFGALLLFAWNTSGASANPFRSLGPAIIGNTGWDTIWIYIVGPIIGMLLAVIVQRVIAPPRNIEAEKCSARGSKKKGPSTADIGERRRKSIADLENRRRQSRADNEIPV</sequence>
<accession>A0A7S4M6Q0</accession>
<dbReference type="AlphaFoldDB" id="A0A7S4M6Q0"/>
<evidence type="ECO:0000256" key="2">
    <source>
        <dbReference type="ARBA" id="ARBA00006175"/>
    </source>
</evidence>
<dbReference type="EMBL" id="HBKP01003439">
    <property type="protein sequence ID" value="CAE2204064.1"/>
    <property type="molecule type" value="Transcribed_RNA"/>
</dbReference>
<dbReference type="Gene3D" id="1.20.1080.10">
    <property type="entry name" value="Glycerol uptake facilitator protein"/>
    <property type="match status" value="1"/>
</dbReference>
<evidence type="ECO:0000256" key="5">
    <source>
        <dbReference type="ARBA" id="ARBA00023136"/>
    </source>
</evidence>
<keyword evidence="3 6" id="KW-0812">Transmembrane</keyword>
<keyword evidence="4 8" id="KW-1133">Transmembrane helix</keyword>
<keyword evidence="6" id="KW-0813">Transport</keyword>
<evidence type="ECO:0008006" key="10">
    <source>
        <dbReference type="Google" id="ProtNLM"/>
    </source>
</evidence>
<reference evidence="9" key="1">
    <citation type="submission" date="2021-01" db="EMBL/GenBank/DDBJ databases">
        <authorList>
            <person name="Corre E."/>
            <person name="Pelletier E."/>
            <person name="Niang G."/>
            <person name="Scheremetjew M."/>
            <person name="Finn R."/>
            <person name="Kale V."/>
            <person name="Holt S."/>
            <person name="Cochrane G."/>
            <person name="Meng A."/>
            <person name="Brown T."/>
            <person name="Cohen L."/>
        </authorList>
    </citation>
    <scope>NUCLEOTIDE SEQUENCE</scope>
    <source>
        <strain evidence="9">DIVA3 518/3/11/1/6</strain>
    </source>
</reference>
<keyword evidence="5 8" id="KW-0472">Membrane</keyword>
<feature type="transmembrane region" description="Helical" evidence="8">
    <location>
        <begin position="92"/>
        <end position="113"/>
    </location>
</feature>
<feature type="compositionally biased region" description="Basic and acidic residues" evidence="7">
    <location>
        <begin position="146"/>
        <end position="165"/>
    </location>
</feature>
<dbReference type="PANTHER" id="PTHR19139:SF199">
    <property type="entry name" value="MIP17260P"/>
    <property type="match status" value="1"/>
</dbReference>
<name>A0A7S4M6Q0_9EUKA</name>
<comment type="similarity">
    <text evidence="2 6">Belongs to the MIP/aquaporin (TC 1.A.8) family.</text>
</comment>
<dbReference type="SUPFAM" id="SSF81338">
    <property type="entry name" value="Aquaporin-like"/>
    <property type="match status" value="1"/>
</dbReference>
<feature type="region of interest" description="Disordered" evidence="7">
    <location>
        <begin position="123"/>
        <end position="165"/>
    </location>
</feature>
<dbReference type="GO" id="GO:0015250">
    <property type="term" value="F:water channel activity"/>
    <property type="evidence" value="ECO:0007669"/>
    <property type="project" value="TreeGrafter"/>
</dbReference>